<gene>
    <name evidence="1" type="ORF">J7T32_011655</name>
</gene>
<keyword evidence="2" id="KW-1185">Reference proteome</keyword>
<dbReference type="Proteomes" id="UP000665944">
    <property type="component" value="Unassembled WGS sequence"/>
</dbReference>
<organism evidence="1 2">
    <name type="scientific">Staphylococcus hominis</name>
    <dbReference type="NCBI Taxonomy" id="1290"/>
    <lineage>
        <taxon>Bacteria</taxon>
        <taxon>Bacillati</taxon>
        <taxon>Bacillota</taxon>
        <taxon>Bacilli</taxon>
        <taxon>Bacillales</taxon>
        <taxon>Staphylococcaceae</taxon>
        <taxon>Staphylococcus</taxon>
    </lineage>
</organism>
<evidence type="ECO:0000313" key="1">
    <source>
        <dbReference type="EMBL" id="MCM5673380.1"/>
    </source>
</evidence>
<dbReference type="AlphaFoldDB" id="A0A8X8KIU0"/>
<comment type="caution">
    <text evidence="1">The sequence shown here is derived from an EMBL/GenBank/DDBJ whole genome shotgun (WGS) entry which is preliminary data.</text>
</comment>
<accession>A0A8X8KIU0</accession>
<name>A0A8X8KIU0_STAHO</name>
<proteinExistence type="predicted"/>
<evidence type="ECO:0000313" key="2">
    <source>
        <dbReference type="Proteomes" id="UP000665944"/>
    </source>
</evidence>
<dbReference type="EMBL" id="JAGHKT020000032">
    <property type="protein sequence ID" value="MCM5673380.1"/>
    <property type="molecule type" value="Genomic_DNA"/>
</dbReference>
<reference evidence="1 2" key="1">
    <citation type="submission" date="2022-06" db="EMBL/GenBank/DDBJ databases">
        <title>Staphylococcus hominis ShoR14 genome sequence.</title>
        <authorList>
            <person name="Yeo C.C."/>
            <person name="Chew C.H."/>
            <person name="Che Hamzah A.M."/>
            <person name="Al-Trad E.I."/>
        </authorList>
    </citation>
    <scope>NUCLEOTIDE SEQUENCE [LARGE SCALE GENOMIC DNA]</scope>
    <source>
        <strain evidence="1 2">ShoR14</strain>
    </source>
</reference>
<sequence>MFKRKKKNSFELKINITNRNELDELLETIQKDIAVLKDDFDKLDQFKLTFDLE</sequence>
<protein>
    <submittedName>
        <fullName evidence="1">Uncharacterized protein</fullName>
    </submittedName>
</protein>
<dbReference type="RefSeq" id="WP_209244559.1">
    <property type="nucleotide sequence ID" value="NZ_JAGHKT020000032.1"/>
</dbReference>